<reference evidence="2 3" key="1">
    <citation type="journal article" date="2021" name="Sci. Rep.">
        <title>Genome analysis of a halophilic bacterium Halomonas malpeensis YU-PRIM-29(T) reveals its exopolysaccharide and pigment producing capabilities.</title>
        <authorList>
            <person name="Athmika"/>
            <person name="Ghate S.D."/>
            <person name="Arun A.B."/>
            <person name="Rao S.S."/>
            <person name="Kumar S.T.A."/>
            <person name="Kandiyil M.K."/>
            <person name="Saptami K."/>
            <person name="Rekha P.D."/>
        </authorList>
    </citation>
    <scope>NUCLEOTIDE SEQUENCE [LARGE SCALE GENOMIC DNA]</scope>
    <source>
        <strain evidence="3">prim 29</strain>
    </source>
</reference>
<name>A0ABS8DQ36_9GAMM</name>
<dbReference type="EMBL" id="WHVL01000001">
    <property type="protein sequence ID" value="MCB8888401.1"/>
    <property type="molecule type" value="Genomic_DNA"/>
</dbReference>
<protein>
    <submittedName>
        <fullName evidence="2">Uncharacterized protein</fullName>
    </submittedName>
</protein>
<keyword evidence="1" id="KW-0472">Membrane</keyword>
<evidence type="ECO:0000256" key="1">
    <source>
        <dbReference type="SAM" id="Phobius"/>
    </source>
</evidence>
<evidence type="ECO:0000313" key="3">
    <source>
        <dbReference type="Proteomes" id="UP001319882"/>
    </source>
</evidence>
<keyword evidence="1" id="KW-0812">Transmembrane</keyword>
<evidence type="ECO:0000313" key="2">
    <source>
        <dbReference type="EMBL" id="MCB8888401.1"/>
    </source>
</evidence>
<proteinExistence type="predicted"/>
<comment type="caution">
    <text evidence="2">The sequence shown here is derived from an EMBL/GenBank/DDBJ whole genome shotgun (WGS) entry which is preliminary data.</text>
</comment>
<keyword evidence="3" id="KW-1185">Reference proteome</keyword>
<sequence length="48" mass="5506">MSHQTHRHNREGPCHFSLMSLSAIKRLLLVALPLLMLWALVLWAGGWL</sequence>
<feature type="transmembrane region" description="Helical" evidence="1">
    <location>
        <begin position="27"/>
        <end position="46"/>
    </location>
</feature>
<keyword evidence="1" id="KW-1133">Transmembrane helix</keyword>
<dbReference type="Proteomes" id="UP001319882">
    <property type="component" value="Unassembled WGS sequence"/>
</dbReference>
<gene>
    <name evidence="2" type="ORF">GEV37_04570</name>
</gene>
<accession>A0ABS8DQ36</accession>
<organism evidence="2 3">
    <name type="scientific">Vreelandella malpeensis</name>
    <dbReference type="NCBI Taxonomy" id="1172368"/>
    <lineage>
        <taxon>Bacteria</taxon>
        <taxon>Pseudomonadati</taxon>
        <taxon>Pseudomonadota</taxon>
        <taxon>Gammaproteobacteria</taxon>
        <taxon>Oceanospirillales</taxon>
        <taxon>Halomonadaceae</taxon>
        <taxon>Vreelandella</taxon>
    </lineage>
</organism>
<dbReference type="RefSeq" id="WP_227389060.1">
    <property type="nucleotide sequence ID" value="NZ_JBHSCJ010000003.1"/>
</dbReference>